<evidence type="ECO:0000313" key="4">
    <source>
        <dbReference type="Proteomes" id="UP001215280"/>
    </source>
</evidence>
<comment type="caution">
    <text evidence="3">The sequence shown here is derived from an EMBL/GenBank/DDBJ whole genome shotgun (WGS) entry which is preliminary data.</text>
</comment>
<evidence type="ECO:0000313" key="3">
    <source>
        <dbReference type="EMBL" id="KAJ7745805.1"/>
    </source>
</evidence>
<dbReference type="EMBL" id="JARJLG010000101">
    <property type="protein sequence ID" value="KAJ7745805.1"/>
    <property type="molecule type" value="Genomic_DNA"/>
</dbReference>
<accession>A0AAD7IP63</accession>
<feature type="transmembrane region" description="Helical" evidence="2">
    <location>
        <begin position="60"/>
        <end position="80"/>
    </location>
</feature>
<feature type="region of interest" description="Disordered" evidence="1">
    <location>
        <begin position="181"/>
        <end position="220"/>
    </location>
</feature>
<protein>
    <submittedName>
        <fullName evidence="3">Uncharacterized protein</fullName>
    </submittedName>
</protein>
<organism evidence="3 4">
    <name type="scientific">Mycena maculata</name>
    <dbReference type="NCBI Taxonomy" id="230809"/>
    <lineage>
        <taxon>Eukaryota</taxon>
        <taxon>Fungi</taxon>
        <taxon>Dikarya</taxon>
        <taxon>Basidiomycota</taxon>
        <taxon>Agaricomycotina</taxon>
        <taxon>Agaricomycetes</taxon>
        <taxon>Agaricomycetidae</taxon>
        <taxon>Agaricales</taxon>
        <taxon>Marasmiineae</taxon>
        <taxon>Mycenaceae</taxon>
        <taxon>Mycena</taxon>
    </lineage>
</organism>
<sequence length="220" mass="24410">MLIRTYALYGRNNRLLAWLIGFGACLIAMCSWTVHGQDAIPVNIYPGCHLGVSRTTGYHLSASWIALFLFDTTIFSLTMFRTYITRRRLGVEAGNLPLHRLMSRDVRVFQLANSNLIGTLQKIGPLLRGSLSTFANCISVSMISRLMLNLHDRAGNAGILSQINQYINQYDFGEDIPFDAEELVGSHPPSPPIPPPSSRAAPSSESEVPEILEARRSFTD</sequence>
<proteinExistence type="predicted"/>
<reference evidence="3" key="1">
    <citation type="submission" date="2023-03" db="EMBL/GenBank/DDBJ databases">
        <title>Massive genome expansion in bonnet fungi (Mycena s.s.) driven by repeated elements and novel gene families across ecological guilds.</title>
        <authorList>
            <consortium name="Lawrence Berkeley National Laboratory"/>
            <person name="Harder C.B."/>
            <person name="Miyauchi S."/>
            <person name="Viragh M."/>
            <person name="Kuo A."/>
            <person name="Thoen E."/>
            <person name="Andreopoulos B."/>
            <person name="Lu D."/>
            <person name="Skrede I."/>
            <person name="Drula E."/>
            <person name="Henrissat B."/>
            <person name="Morin E."/>
            <person name="Kohler A."/>
            <person name="Barry K."/>
            <person name="LaButti K."/>
            <person name="Morin E."/>
            <person name="Salamov A."/>
            <person name="Lipzen A."/>
            <person name="Mereny Z."/>
            <person name="Hegedus B."/>
            <person name="Baldrian P."/>
            <person name="Stursova M."/>
            <person name="Weitz H."/>
            <person name="Taylor A."/>
            <person name="Grigoriev I.V."/>
            <person name="Nagy L.G."/>
            <person name="Martin F."/>
            <person name="Kauserud H."/>
        </authorList>
    </citation>
    <scope>NUCLEOTIDE SEQUENCE</scope>
    <source>
        <strain evidence="3">CBHHK188m</strain>
    </source>
</reference>
<keyword evidence="2" id="KW-0472">Membrane</keyword>
<keyword evidence="4" id="KW-1185">Reference proteome</keyword>
<keyword evidence="2" id="KW-1133">Transmembrane helix</keyword>
<feature type="compositionally biased region" description="Pro residues" evidence="1">
    <location>
        <begin position="188"/>
        <end position="197"/>
    </location>
</feature>
<dbReference type="Proteomes" id="UP001215280">
    <property type="component" value="Unassembled WGS sequence"/>
</dbReference>
<dbReference type="AlphaFoldDB" id="A0AAD7IP63"/>
<keyword evidence="2" id="KW-0812">Transmembrane</keyword>
<evidence type="ECO:0000256" key="1">
    <source>
        <dbReference type="SAM" id="MobiDB-lite"/>
    </source>
</evidence>
<gene>
    <name evidence="3" type="ORF">DFH07DRAFT_942773</name>
</gene>
<dbReference type="PROSITE" id="PS51257">
    <property type="entry name" value="PROKAR_LIPOPROTEIN"/>
    <property type="match status" value="1"/>
</dbReference>
<evidence type="ECO:0000256" key="2">
    <source>
        <dbReference type="SAM" id="Phobius"/>
    </source>
</evidence>
<name>A0AAD7IP63_9AGAR</name>